<dbReference type="RefSeq" id="WP_377013252.1">
    <property type="nucleotide sequence ID" value="NZ_JBHSLV010000072.1"/>
</dbReference>
<feature type="region of interest" description="Disordered" evidence="3">
    <location>
        <begin position="131"/>
        <end position="150"/>
    </location>
</feature>
<keyword evidence="5" id="KW-1185">Reference proteome</keyword>
<dbReference type="Gene3D" id="3.30.300.20">
    <property type="match status" value="1"/>
</dbReference>
<dbReference type="PANTHER" id="PTHR33515:SF1">
    <property type="entry name" value="RIBOSOME-BINDING FACTOR A, CHLOROPLASTIC-RELATED"/>
    <property type="match status" value="1"/>
</dbReference>
<reference evidence="5" key="1">
    <citation type="journal article" date="2019" name="Int. J. Syst. Evol. Microbiol.">
        <title>The Global Catalogue of Microorganisms (GCM) 10K type strain sequencing project: providing services to taxonomists for standard genome sequencing and annotation.</title>
        <authorList>
            <consortium name="The Broad Institute Genomics Platform"/>
            <consortium name="The Broad Institute Genome Sequencing Center for Infectious Disease"/>
            <person name="Wu L."/>
            <person name="Ma J."/>
        </authorList>
    </citation>
    <scope>NUCLEOTIDE SEQUENCE [LARGE SCALE GENOMIC DNA]</scope>
    <source>
        <strain evidence="5">CGMCC 1.16326</strain>
    </source>
</reference>
<proteinExistence type="inferred from homology"/>
<comment type="function">
    <text evidence="2">One of several proteins that assist in the late maturation steps of the functional core of the 30S ribosomal subunit. Associates with free 30S ribosomal subunits (but not with 30S subunits that are part of 70S ribosomes or polysomes). Required for efficient processing of 16S rRNA. May interact with the 5'-terminal helix region of 16S rRNA.</text>
</comment>
<organism evidence="4 5">
    <name type="scientific">Bosea vestrisii</name>
    <dbReference type="NCBI Taxonomy" id="151416"/>
    <lineage>
        <taxon>Bacteria</taxon>
        <taxon>Pseudomonadati</taxon>
        <taxon>Pseudomonadota</taxon>
        <taxon>Alphaproteobacteria</taxon>
        <taxon>Hyphomicrobiales</taxon>
        <taxon>Boseaceae</taxon>
        <taxon>Bosea</taxon>
    </lineage>
</organism>
<keyword evidence="1 2" id="KW-0690">Ribosome biogenesis</keyword>
<dbReference type="NCBIfam" id="TIGR00082">
    <property type="entry name" value="rbfA"/>
    <property type="match status" value="1"/>
</dbReference>
<dbReference type="NCBIfam" id="NF001802">
    <property type="entry name" value="PRK00521.2-5"/>
    <property type="match status" value="1"/>
</dbReference>
<evidence type="ECO:0000256" key="2">
    <source>
        <dbReference type="HAMAP-Rule" id="MF_00003"/>
    </source>
</evidence>
<dbReference type="InterPro" id="IPR015946">
    <property type="entry name" value="KH_dom-like_a/b"/>
</dbReference>
<dbReference type="PANTHER" id="PTHR33515">
    <property type="entry name" value="RIBOSOME-BINDING FACTOR A, CHLOROPLASTIC-RELATED"/>
    <property type="match status" value="1"/>
</dbReference>
<evidence type="ECO:0000313" key="4">
    <source>
        <dbReference type="EMBL" id="MFC5396650.1"/>
    </source>
</evidence>
<evidence type="ECO:0000256" key="3">
    <source>
        <dbReference type="SAM" id="MobiDB-lite"/>
    </source>
</evidence>
<comment type="caution">
    <text evidence="4">The sequence shown here is derived from an EMBL/GenBank/DDBJ whole genome shotgun (WGS) entry which is preliminary data.</text>
</comment>
<dbReference type="InterPro" id="IPR023799">
    <property type="entry name" value="RbfA_dom_sf"/>
</dbReference>
<dbReference type="InterPro" id="IPR020053">
    <property type="entry name" value="Ribosome-bd_factorA_CS"/>
</dbReference>
<accession>A0ABW0HJC6</accession>
<evidence type="ECO:0000313" key="5">
    <source>
        <dbReference type="Proteomes" id="UP001596104"/>
    </source>
</evidence>
<dbReference type="Proteomes" id="UP001596104">
    <property type="component" value="Unassembled WGS sequence"/>
</dbReference>
<keyword evidence="2" id="KW-0963">Cytoplasm</keyword>
<protein>
    <recommendedName>
        <fullName evidence="2">Ribosome-binding factor A</fullName>
    </recommendedName>
</protein>
<comment type="subcellular location">
    <subcellularLocation>
        <location evidence="2">Cytoplasm</location>
    </subcellularLocation>
</comment>
<dbReference type="HAMAP" id="MF_00003">
    <property type="entry name" value="RbfA"/>
    <property type="match status" value="1"/>
</dbReference>
<sequence length="150" mass="17008">MAKKPNSQGSGPSQRQLRVGELIRHALAEMLARGDIHDDVLTKHVVTVPEVRLSPDLKLATCYIMPLGGQDIAPVLKALDANKRYIRGEVAHRVNLKYAPDLRFRQDESFDEAARIDALLDSEAVRRDTDRKPLRIDQDFDQQDKHDDDD</sequence>
<comment type="similarity">
    <text evidence="2">Belongs to the RbfA family.</text>
</comment>
<dbReference type="InterPro" id="IPR000238">
    <property type="entry name" value="RbfA"/>
</dbReference>
<dbReference type="PROSITE" id="PS01319">
    <property type="entry name" value="RBFA"/>
    <property type="match status" value="1"/>
</dbReference>
<comment type="subunit">
    <text evidence="2">Monomer. Binds 30S ribosomal subunits, but not 50S ribosomal subunits or 70S ribosomes.</text>
</comment>
<dbReference type="Pfam" id="PF02033">
    <property type="entry name" value="RBFA"/>
    <property type="match status" value="1"/>
</dbReference>
<name>A0ABW0HJC6_9HYPH</name>
<evidence type="ECO:0000256" key="1">
    <source>
        <dbReference type="ARBA" id="ARBA00022517"/>
    </source>
</evidence>
<dbReference type="EMBL" id="JBHSLV010000072">
    <property type="protein sequence ID" value="MFC5396650.1"/>
    <property type="molecule type" value="Genomic_DNA"/>
</dbReference>
<gene>
    <name evidence="2 4" type="primary">rbfA</name>
    <name evidence="4" type="ORF">ACFPPC_28795</name>
</gene>
<dbReference type="SUPFAM" id="SSF89919">
    <property type="entry name" value="Ribosome-binding factor A, RbfA"/>
    <property type="match status" value="1"/>
</dbReference>